<accession>F0ZV90</accession>
<dbReference type="KEGG" id="dpp:DICPUDRAFT_82007"/>
<dbReference type="VEuPathDB" id="AmoebaDB:DICPUDRAFT_82007"/>
<dbReference type="InParanoid" id="F0ZV90"/>
<sequence length="160" mass="18711">MKDGSFQDNEFKEPFVWDFEKIWNGHLYFNGLKNILMEFWKDKPTYIVYTQCIGNTQVFLNDVKSKYDIPPNIHIVALGDSLETDLTRQVQLCRWLSVEFENASTDTTIEAIQSPTIATKLQISNNPAFHQEFQKKLTEISQRSNHAFELNNNQIKSIIY</sequence>
<dbReference type="eggNOG" id="ENOG502RI19">
    <property type="taxonomic scope" value="Eukaryota"/>
</dbReference>
<dbReference type="OrthoDB" id="10484542at2759"/>
<dbReference type="AlphaFoldDB" id="F0ZV90"/>
<evidence type="ECO:0000313" key="1">
    <source>
        <dbReference type="EMBL" id="EGC32136.1"/>
    </source>
</evidence>
<reference evidence="2" key="1">
    <citation type="journal article" date="2011" name="Genome Biol.">
        <title>Comparative genomics of the social amoebae Dictyostelium discoideum and Dictyostelium purpureum.</title>
        <authorList>
            <consortium name="US DOE Joint Genome Institute (JGI-PGF)"/>
            <person name="Sucgang R."/>
            <person name="Kuo A."/>
            <person name="Tian X."/>
            <person name="Salerno W."/>
            <person name="Parikh A."/>
            <person name="Feasley C.L."/>
            <person name="Dalin E."/>
            <person name="Tu H."/>
            <person name="Huang E."/>
            <person name="Barry K."/>
            <person name="Lindquist E."/>
            <person name="Shapiro H."/>
            <person name="Bruce D."/>
            <person name="Schmutz J."/>
            <person name="Salamov A."/>
            <person name="Fey P."/>
            <person name="Gaudet P."/>
            <person name="Anjard C."/>
            <person name="Babu M.M."/>
            <person name="Basu S."/>
            <person name="Bushmanova Y."/>
            <person name="van der Wel H."/>
            <person name="Katoh-Kurasawa M."/>
            <person name="Dinh C."/>
            <person name="Coutinho P.M."/>
            <person name="Saito T."/>
            <person name="Elias M."/>
            <person name="Schaap P."/>
            <person name="Kay R.R."/>
            <person name="Henrissat B."/>
            <person name="Eichinger L."/>
            <person name="Rivero F."/>
            <person name="Putnam N.H."/>
            <person name="West C.M."/>
            <person name="Loomis W.F."/>
            <person name="Chisholm R.L."/>
            <person name="Shaulsky G."/>
            <person name="Strassmann J.E."/>
            <person name="Queller D.C."/>
            <person name="Kuspa A."/>
            <person name="Grigoriev I.V."/>
        </authorList>
    </citation>
    <scope>NUCLEOTIDE SEQUENCE [LARGE SCALE GENOMIC DNA]</scope>
    <source>
        <strain evidence="2">QSDP1</strain>
    </source>
</reference>
<protein>
    <submittedName>
        <fullName evidence="1">Uncharacterized protein</fullName>
    </submittedName>
</protein>
<dbReference type="OMA" id="DHEFKEQ"/>
<dbReference type="GeneID" id="10507514"/>
<evidence type="ECO:0000313" key="2">
    <source>
        <dbReference type="Proteomes" id="UP000001064"/>
    </source>
</evidence>
<name>F0ZV90_DICPU</name>
<gene>
    <name evidence="1" type="ORF">DICPUDRAFT_82007</name>
</gene>
<keyword evidence="2" id="KW-1185">Reference proteome</keyword>
<organism evidence="1 2">
    <name type="scientific">Dictyostelium purpureum</name>
    <name type="common">Slime mold</name>
    <dbReference type="NCBI Taxonomy" id="5786"/>
    <lineage>
        <taxon>Eukaryota</taxon>
        <taxon>Amoebozoa</taxon>
        <taxon>Evosea</taxon>
        <taxon>Eumycetozoa</taxon>
        <taxon>Dictyostelia</taxon>
        <taxon>Dictyosteliales</taxon>
        <taxon>Dictyosteliaceae</taxon>
        <taxon>Dictyostelium</taxon>
    </lineage>
</organism>
<dbReference type="FunCoup" id="F0ZV90">
    <property type="interactions" value="937"/>
</dbReference>
<dbReference type="EMBL" id="GL871210">
    <property type="protein sequence ID" value="EGC32136.1"/>
    <property type="molecule type" value="Genomic_DNA"/>
</dbReference>
<dbReference type="RefSeq" id="XP_003291345.1">
    <property type="nucleotide sequence ID" value="XM_003291297.1"/>
</dbReference>
<dbReference type="Proteomes" id="UP000001064">
    <property type="component" value="Unassembled WGS sequence"/>
</dbReference>
<proteinExistence type="predicted"/>